<accession>A0A6J4QLY3</accession>
<protein>
    <recommendedName>
        <fullName evidence="1">N-acetyltransferase domain-containing protein</fullName>
    </recommendedName>
</protein>
<proteinExistence type="predicted"/>
<dbReference type="GO" id="GO:0008999">
    <property type="term" value="F:protein-N-terminal-alanine acetyltransferase activity"/>
    <property type="evidence" value="ECO:0007669"/>
    <property type="project" value="TreeGrafter"/>
</dbReference>
<dbReference type="InterPro" id="IPR016181">
    <property type="entry name" value="Acyl_CoA_acyltransferase"/>
</dbReference>
<dbReference type="GO" id="GO:0005737">
    <property type="term" value="C:cytoplasm"/>
    <property type="evidence" value="ECO:0007669"/>
    <property type="project" value="TreeGrafter"/>
</dbReference>
<feature type="domain" description="N-acetyltransferase" evidence="1">
    <location>
        <begin position="14"/>
        <end position="178"/>
    </location>
</feature>
<dbReference type="Pfam" id="PF13302">
    <property type="entry name" value="Acetyltransf_3"/>
    <property type="match status" value="1"/>
</dbReference>
<dbReference type="InterPro" id="IPR051908">
    <property type="entry name" value="Ribosomal_N-acetyltransferase"/>
</dbReference>
<dbReference type="GO" id="GO:1990189">
    <property type="term" value="F:protein N-terminal-serine acetyltransferase activity"/>
    <property type="evidence" value="ECO:0007669"/>
    <property type="project" value="TreeGrafter"/>
</dbReference>
<gene>
    <name evidence="2" type="ORF">AVDCRST_MAG02-634</name>
</gene>
<evidence type="ECO:0000259" key="1">
    <source>
        <dbReference type="PROSITE" id="PS51186"/>
    </source>
</evidence>
<dbReference type="InterPro" id="IPR000182">
    <property type="entry name" value="GNAT_dom"/>
</dbReference>
<organism evidence="2">
    <name type="scientific">uncultured Rubrobacteraceae bacterium</name>
    <dbReference type="NCBI Taxonomy" id="349277"/>
    <lineage>
        <taxon>Bacteria</taxon>
        <taxon>Bacillati</taxon>
        <taxon>Actinomycetota</taxon>
        <taxon>Rubrobacteria</taxon>
        <taxon>Rubrobacterales</taxon>
        <taxon>Rubrobacteraceae</taxon>
        <taxon>environmental samples</taxon>
    </lineage>
</organism>
<name>A0A6J4QLY3_9ACTN</name>
<dbReference type="EMBL" id="CADCVH010000020">
    <property type="protein sequence ID" value="CAA9448359.1"/>
    <property type="molecule type" value="Genomic_DNA"/>
</dbReference>
<sequence length="182" mass="20244">MLVDPEPALTDGTVVLRRWTVADLGCVRAASEEGRIHEATSVPERFTEKAGMAWIRRQQARIRAGQGWSLAICDARTAEAFGCVVLMPRPQARVAGIGYWLVPEARARGYATKAVRLLTAWGLEAEELDRIEAWVEPGNDASVRVLSRCGFEYEGRLRSFLQFPTRRADALVFSRTRGSGPR</sequence>
<dbReference type="SUPFAM" id="SSF55729">
    <property type="entry name" value="Acyl-CoA N-acyltransferases (Nat)"/>
    <property type="match status" value="1"/>
</dbReference>
<dbReference type="AlphaFoldDB" id="A0A6J4QLY3"/>
<dbReference type="PANTHER" id="PTHR43441">
    <property type="entry name" value="RIBOSOMAL-PROTEIN-SERINE ACETYLTRANSFERASE"/>
    <property type="match status" value="1"/>
</dbReference>
<dbReference type="PANTHER" id="PTHR43441:SF10">
    <property type="entry name" value="ACETYLTRANSFERASE"/>
    <property type="match status" value="1"/>
</dbReference>
<dbReference type="PROSITE" id="PS51186">
    <property type="entry name" value="GNAT"/>
    <property type="match status" value="1"/>
</dbReference>
<reference evidence="2" key="1">
    <citation type="submission" date="2020-02" db="EMBL/GenBank/DDBJ databases">
        <authorList>
            <person name="Meier V. D."/>
        </authorList>
    </citation>
    <scope>NUCLEOTIDE SEQUENCE</scope>
    <source>
        <strain evidence="2">AVDCRST_MAG02</strain>
    </source>
</reference>
<evidence type="ECO:0000313" key="2">
    <source>
        <dbReference type="EMBL" id="CAA9448359.1"/>
    </source>
</evidence>
<dbReference type="Gene3D" id="3.40.630.30">
    <property type="match status" value="1"/>
</dbReference>